<keyword evidence="1" id="KW-0812">Transmembrane</keyword>
<feature type="transmembrane region" description="Helical" evidence="1">
    <location>
        <begin position="139"/>
        <end position="159"/>
    </location>
</feature>
<gene>
    <name evidence="3" type="ORF">PRZ48_008558</name>
</gene>
<feature type="transmembrane region" description="Helical" evidence="1">
    <location>
        <begin position="105"/>
        <end position="127"/>
    </location>
</feature>
<dbReference type="Proteomes" id="UP001305779">
    <property type="component" value="Unassembled WGS sequence"/>
</dbReference>
<name>A0ABR0EG71_ZASCE</name>
<keyword evidence="4" id="KW-1185">Reference proteome</keyword>
<evidence type="ECO:0000313" key="4">
    <source>
        <dbReference type="Proteomes" id="UP001305779"/>
    </source>
</evidence>
<proteinExistence type="predicted"/>
<reference evidence="3 4" key="1">
    <citation type="journal article" date="2023" name="G3 (Bethesda)">
        <title>A chromosome-level genome assembly of Zasmidium syzygii isolated from banana leaves.</title>
        <authorList>
            <person name="van Westerhoven A.C."/>
            <person name="Mehrabi R."/>
            <person name="Talebi R."/>
            <person name="Steentjes M.B.F."/>
            <person name="Corcolon B."/>
            <person name="Chong P.A."/>
            <person name="Kema G.H.J."/>
            <person name="Seidl M.F."/>
        </authorList>
    </citation>
    <scope>NUCLEOTIDE SEQUENCE [LARGE SCALE GENOMIC DNA]</scope>
    <source>
        <strain evidence="3 4">P124</strain>
    </source>
</reference>
<comment type="caution">
    <text evidence="3">The sequence shown here is derived from an EMBL/GenBank/DDBJ whole genome shotgun (WGS) entry which is preliminary data.</text>
</comment>
<keyword evidence="1" id="KW-0472">Membrane</keyword>
<feature type="transmembrane region" description="Helical" evidence="1">
    <location>
        <begin position="213"/>
        <end position="234"/>
    </location>
</feature>
<organism evidence="3 4">
    <name type="scientific">Zasmidium cellare</name>
    <name type="common">Wine cellar mold</name>
    <name type="synonym">Racodium cellare</name>
    <dbReference type="NCBI Taxonomy" id="395010"/>
    <lineage>
        <taxon>Eukaryota</taxon>
        <taxon>Fungi</taxon>
        <taxon>Dikarya</taxon>
        <taxon>Ascomycota</taxon>
        <taxon>Pezizomycotina</taxon>
        <taxon>Dothideomycetes</taxon>
        <taxon>Dothideomycetidae</taxon>
        <taxon>Mycosphaerellales</taxon>
        <taxon>Mycosphaerellaceae</taxon>
        <taxon>Zasmidium</taxon>
    </lineage>
</organism>
<evidence type="ECO:0000256" key="1">
    <source>
        <dbReference type="SAM" id="Phobius"/>
    </source>
</evidence>
<feature type="domain" description="Rhodopsin" evidence="2">
    <location>
        <begin position="45"/>
        <end position="278"/>
    </location>
</feature>
<accession>A0ABR0EG71</accession>
<evidence type="ECO:0000313" key="3">
    <source>
        <dbReference type="EMBL" id="KAK4500369.1"/>
    </source>
</evidence>
<sequence length="362" mass="39216">MSANLTIPNGYSTPFAVVTDTDHGAWIIIATALGLSQILLFAGIRSFVKCVINPGLAFDDTVVFIATAFAVIQSSLVLGACHYGLGRSADLIPPDDQDDLQKLYYAASLFFVLSLGLSKASVGIFLLRLAPFDPHRQVIKGLIAAILAWTLALLLAIALKCNLSHPWTVLGEQCTGLFLRWGILEGFGCFFELVIFGIAIWLVSGLQIKQQNVITVIVMFAFRLPVILFVVLRLRSFDQSGFHKDPTLREAEAICWTQVEMDYSIISATILILRPLVSNLVTHYGGQGRTGKDSDEAYQLHLLSAEAQSRRGTEGTIVTVPGEMRSDSEPSGIDVYAAMSGALPIAGPSRSRPTEVPSTGMI</sequence>
<dbReference type="EMBL" id="JAXOVC010000006">
    <property type="protein sequence ID" value="KAK4500369.1"/>
    <property type="molecule type" value="Genomic_DNA"/>
</dbReference>
<dbReference type="InterPro" id="IPR049326">
    <property type="entry name" value="Rhodopsin_dom_fungi"/>
</dbReference>
<protein>
    <recommendedName>
        <fullName evidence="2">Rhodopsin domain-containing protein</fullName>
    </recommendedName>
</protein>
<feature type="transmembrane region" description="Helical" evidence="1">
    <location>
        <begin position="24"/>
        <end position="42"/>
    </location>
</feature>
<dbReference type="Pfam" id="PF20684">
    <property type="entry name" value="Fung_rhodopsin"/>
    <property type="match status" value="1"/>
</dbReference>
<dbReference type="PANTHER" id="PTHR39614:SF2">
    <property type="entry name" value="INTEGRAL MEMBRANE PROTEIN"/>
    <property type="match status" value="1"/>
</dbReference>
<evidence type="ECO:0000259" key="2">
    <source>
        <dbReference type="Pfam" id="PF20684"/>
    </source>
</evidence>
<feature type="transmembrane region" description="Helical" evidence="1">
    <location>
        <begin position="179"/>
        <end position="201"/>
    </location>
</feature>
<dbReference type="PANTHER" id="PTHR39614">
    <property type="entry name" value="INTEGRAL MEMBRANE PROTEIN"/>
    <property type="match status" value="1"/>
</dbReference>
<keyword evidence="1" id="KW-1133">Transmembrane helix</keyword>
<feature type="transmembrane region" description="Helical" evidence="1">
    <location>
        <begin position="62"/>
        <end position="85"/>
    </location>
</feature>